<dbReference type="RefSeq" id="WP_336352276.1">
    <property type="nucleotide sequence ID" value="NZ_JAZAQL010000006.1"/>
</dbReference>
<accession>A0ABD5VMV6</accession>
<comment type="caution">
    <text evidence="1">The sequence shown here is derived from an EMBL/GenBank/DDBJ whole genome shotgun (WGS) entry which is preliminary data.</text>
</comment>
<evidence type="ECO:0000313" key="1">
    <source>
        <dbReference type="EMBL" id="MFC6955347.1"/>
    </source>
</evidence>
<evidence type="ECO:0000313" key="2">
    <source>
        <dbReference type="Proteomes" id="UP001596395"/>
    </source>
</evidence>
<dbReference type="Proteomes" id="UP001596395">
    <property type="component" value="Unassembled WGS sequence"/>
</dbReference>
<gene>
    <name evidence="1" type="ORF">ACFQGB_20995</name>
</gene>
<sequence length="174" mass="19042">MIVRLWALAWAARYLKYVPILGWRFSEHIVKRLEARMDRDVHVDTVELDLTADASPTDLDLDIVVSNELPVDLEVTAVNLRIGYAADDRTVANVLWAADANGSAPANLETPLVASDSTARTHLERFLPGDVDAEAIHVDGSLTATAQLDVPGAKRLPLGELQCDVPHTRTELPT</sequence>
<dbReference type="EMBL" id="JBHSXN010000006">
    <property type="protein sequence ID" value="MFC6955347.1"/>
    <property type="molecule type" value="Genomic_DNA"/>
</dbReference>
<name>A0ABD5VMV6_9EURY</name>
<proteinExistence type="predicted"/>
<keyword evidence="2" id="KW-1185">Reference proteome</keyword>
<evidence type="ECO:0008006" key="3">
    <source>
        <dbReference type="Google" id="ProtNLM"/>
    </source>
</evidence>
<organism evidence="1 2">
    <name type="scientific">Halorubellus litoreus</name>
    <dbReference type="NCBI Taxonomy" id="755308"/>
    <lineage>
        <taxon>Archaea</taxon>
        <taxon>Methanobacteriati</taxon>
        <taxon>Methanobacteriota</taxon>
        <taxon>Stenosarchaea group</taxon>
        <taxon>Halobacteria</taxon>
        <taxon>Halobacteriales</taxon>
        <taxon>Halorubellaceae</taxon>
        <taxon>Halorubellus</taxon>
    </lineage>
</organism>
<dbReference type="AlphaFoldDB" id="A0ABD5VMV6"/>
<reference evidence="1 2" key="1">
    <citation type="journal article" date="2019" name="Int. J. Syst. Evol. Microbiol.">
        <title>The Global Catalogue of Microorganisms (GCM) 10K type strain sequencing project: providing services to taxonomists for standard genome sequencing and annotation.</title>
        <authorList>
            <consortium name="The Broad Institute Genomics Platform"/>
            <consortium name="The Broad Institute Genome Sequencing Center for Infectious Disease"/>
            <person name="Wu L."/>
            <person name="Ma J."/>
        </authorList>
    </citation>
    <scope>NUCLEOTIDE SEQUENCE [LARGE SCALE GENOMIC DNA]</scope>
    <source>
        <strain evidence="1 2">GX26</strain>
    </source>
</reference>
<protein>
    <recommendedName>
        <fullName evidence="3">LEA14-like dessication related protein</fullName>
    </recommendedName>
</protein>